<dbReference type="InterPro" id="IPR050194">
    <property type="entry name" value="Glycosyltransferase_grp1"/>
</dbReference>
<evidence type="ECO:0000313" key="3">
    <source>
        <dbReference type="EMBL" id="UJG41576.1"/>
    </source>
</evidence>
<dbReference type="AlphaFoldDB" id="A0A9Y1FM15"/>
<sequence>MKIAIINQFTTPEAGGHEINLAKLLHKKGHEPVIITSEYKNPNLTNYKLIKADVKKDKELCSFKIIRLKTIFAYSEFPIVTGMDKIIAELKPDIINIHEFFQYTSYKGYKLAKKNKIPIVLTQHCYYFPPSFLNRLGMKITTKLWGKKIIKNSDGLIAIAESSSKFLKEVSKNPRLKVNIIPTPLELDQFLEIIPDFTKKSESDIFRILYVGRVDERKGIKYLLDAMSIVTKRFYKQKIVLDIVGRGADLKKFKRYARDRNICAKFHGFVEHQNISKFYKKANVFVLPTITKEPFGNVAVEALASGIPVIASKLGGLVNIVQEGAGFLVQPKNAEEIANAITKFLDNPLLLKNYSKNAKDLGFRFANEPINSIIELFQNLI</sequence>
<dbReference type="Gene3D" id="3.40.50.2000">
    <property type="entry name" value="Glycogen Phosphorylase B"/>
    <property type="match status" value="2"/>
</dbReference>
<feature type="domain" description="Glycosyltransferase subfamily 4-like N-terminal" evidence="2">
    <location>
        <begin position="19"/>
        <end position="188"/>
    </location>
</feature>
<dbReference type="CDD" id="cd03801">
    <property type="entry name" value="GT4_PimA-like"/>
    <property type="match status" value="1"/>
</dbReference>
<accession>A0A9Y1FM15</accession>
<evidence type="ECO:0000259" key="2">
    <source>
        <dbReference type="Pfam" id="PF13439"/>
    </source>
</evidence>
<dbReference type="InterPro" id="IPR001296">
    <property type="entry name" value="Glyco_trans_1"/>
</dbReference>
<dbReference type="PANTHER" id="PTHR45947:SF3">
    <property type="entry name" value="SULFOQUINOVOSYL TRANSFERASE SQD2"/>
    <property type="match status" value="1"/>
</dbReference>
<dbReference type="InterPro" id="IPR028098">
    <property type="entry name" value="Glyco_trans_4-like_N"/>
</dbReference>
<name>A0A9Y1FM15_9ARCH</name>
<evidence type="ECO:0000259" key="1">
    <source>
        <dbReference type="Pfam" id="PF00534"/>
    </source>
</evidence>
<dbReference type="Proteomes" id="UP001201020">
    <property type="component" value="Chromosome"/>
</dbReference>
<dbReference type="Pfam" id="PF13439">
    <property type="entry name" value="Glyco_transf_4"/>
    <property type="match status" value="1"/>
</dbReference>
<proteinExistence type="predicted"/>
<dbReference type="PANTHER" id="PTHR45947">
    <property type="entry name" value="SULFOQUINOVOSYL TRANSFERASE SQD2"/>
    <property type="match status" value="1"/>
</dbReference>
<reference evidence="3" key="1">
    <citation type="journal article" date="2022" name="Nat. Microbiol.">
        <title>Unique mobile elements and scalable gene flow at the prokaryote-eukaryote boundary revealed by circularized Asgard archaea genomes.</title>
        <authorList>
            <person name="Wu F."/>
            <person name="Speth D.R."/>
            <person name="Philosof A."/>
            <person name="Cremiere A."/>
            <person name="Narayanan A."/>
            <person name="Barco R.A."/>
            <person name="Connon S.A."/>
            <person name="Amend J.P."/>
            <person name="Antoshechkin I.A."/>
            <person name="Orphan V.J."/>
        </authorList>
    </citation>
    <scope>NUCLEOTIDE SEQUENCE</scope>
    <source>
        <strain evidence="3">PM71</strain>
    </source>
</reference>
<dbReference type="SUPFAM" id="SSF53756">
    <property type="entry name" value="UDP-Glycosyltransferase/glycogen phosphorylase"/>
    <property type="match status" value="1"/>
</dbReference>
<protein>
    <submittedName>
        <fullName evidence="3">Glycosyltransferase family 4 protein</fullName>
    </submittedName>
</protein>
<dbReference type="GO" id="GO:0016757">
    <property type="term" value="F:glycosyltransferase activity"/>
    <property type="evidence" value="ECO:0007669"/>
    <property type="project" value="InterPro"/>
</dbReference>
<dbReference type="EMBL" id="CP084166">
    <property type="protein sequence ID" value="UJG41576.1"/>
    <property type="molecule type" value="Genomic_DNA"/>
</dbReference>
<feature type="domain" description="Glycosyl transferase family 1" evidence="1">
    <location>
        <begin position="204"/>
        <end position="359"/>
    </location>
</feature>
<dbReference type="Pfam" id="PF00534">
    <property type="entry name" value="Glycos_transf_1"/>
    <property type="match status" value="1"/>
</dbReference>
<gene>
    <name evidence="3" type="ORF">K9W45_03700</name>
</gene>
<organism evidence="3">
    <name type="scientific">Candidatus Heimdallarchaeum aukensis</name>
    <dbReference type="NCBI Taxonomy" id="2876573"/>
    <lineage>
        <taxon>Archaea</taxon>
        <taxon>Promethearchaeati</taxon>
        <taxon>Candidatus Heimdallarchaeota</taxon>
        <taxon>Candidatus Heimdallarchaeia (ex Rinke et al. 2021) (nom. nud.)</taxon>
        <taxon>Candidatus Heimdallarchaeales</taxon>
        <taxon>Candidatus Heimdallarchaeaceae</taxon>
        <taxon>Candidatus Heimdallarchaeum</taxon>
    </lineage>
</organism>